<gene>
    <name evidence="1" type="ORF">SPSIL_017170</name>
</gene>
<evidence type="ECO:0000313" key="2">
    <source>
        <dbReference type="Proteomes" id="UP000216752"/>
    </source>
</evidence>
<accession>A0ABZ3IJC8</accession>
<sequence length="176" mass="20603">MRKRSLVLLVAILFISFFGIHQSVEASNLRNETQFIKFFFTNGFNWGVTPSDLGGATLEPATDGDFYRYAPIPSYIINKIIFEKLDNHNNSADFIFSNNKLSDINIWIQKPNYGQWEEFVLKEFGQPIVINRNGLHILTWTKDKYIMEYIENHNYNFISIWLGNRELSKIIPMINI</sequence>
<organism evidence="1 2">
    <name type="scientific">Sporomusa silvacetica DSM 10669</name>
    <dbReference type="NCBI Taxonomy" id="1123289"/>
    <lineage>
        <taxon>Bacteria</taxon>
        <taxon>Bacillati</taxon>
        <taxon>Bacillota</taxon>
        <taxon>Negativicutes</taxon>
        <taxon>Selenomonadales</taxon>
        <taxon>Sporomusaceae</taxon>
        <taxon>Sporomusa</taxon>
    </lineage>
</organism>
<keyword evidence="2" id="KW-1185">Reference proteome</keyword>
<dbReference type="Proteomes" id="UP000216752">
    <property type="component" value="Chromosome"/>
</dbReference>
<protein>
    <submittedName>
        <fullName evidence="1">Uncharacterized protein</fullName>
    </submittedName>
</protein>
<proteinExistence type="predicted"/>
<name>A0ABZ3IJC8_9FIRM</name>
<evidence type="ECO:0000313" key="1">
    <source>
        <dbReference type="EMBL" id="XFO65577.1"/>
    </source>
</evidence>
<reference evidence="1" key="1">
    <citation type="submission" date="2024-05" db="EMBL/GenBank/DDBJ databases">
        <title>Isolation and characterization of Sporomusa carbonis sp. nov., a carboxydotrophic hydrogenogen in the genus of Sporomusa isolated from a charcoal burning pile.</title>
        <authorList>
            <person name="Boeer T."/>
            <person name="Rosenbaum F."/>
            <person name="Eysell L."/>
            <person name="Mueller V."/>
            <person name="Daniel R."/>
            <person name="Poehlein A."/>
        </authorList>
    </citation>
    <scope>NUCLEOTIDE SEQUENCE [LARGE SCALE GENOMIC DNA]</scope>
    <source>
        <strain evidence="1">DSM 10669</strain>
    </source>
</reference>
<dbReference type="RefSeq" id="WP_094604955.1">
    <property type="nucleotide sequence ID" value="NZ_CP155573.1"/>
</dbReference>
<dbReference type="EMBL" id="CP155573">
    <property type="protein sequence ID" value="XFO65577.1"/>
    <property type="molecule type" value="Genomic_DNA"/>
</dbReference>